<protein>
    <submittedName>
        <fullName evidence="2">Uncharacterized protein</fullName>
    </submittedName>
</protein>
<keyword evidence="1" id="KW-0472">Membrane</keyword>
<keyword evidence="1" id="KW-1133">Transmembrane helix</keyword>
<feature type="transmembrane region" description="Helical" evidence="1">
    <location>
        <begin position="204"/>
        <end position="225"/>
    </location>
</feature>
<keyword evidence="1" id="KW-0812">Transmembrane</keyword>
<proteinExistence type="predicted"/>
<feature type="transmembrane region" description="Helical" evidence="1">
    <location>
        <begin position="6"/>
        <end position="23"/>
    </location>
</feature>
<feature type="transmembrane region" description="Helical" evidence="1">
    <location>
        <begin position="30"/>
        <end position="48"/>
    </location>
</feature>
<name>A0ABU9GD19_COBMA</name>
<dbReference type="GeneID" id="43178302"/>
<dbReference type="Proteomes" id="UP001378242">
    <property type="component" value="Unassembled WGS sequence"/>
</dbReference>
<organism evidence="2 3">
    <name type="scientific">Cobetia marina</name>
    <name type="common">Deleya marina</name>
    <dbReference type="NCBI Taxonomy" id="28258"/>
    <lineage>
        <taxon>Bacteria</taxon>
        <taxon>Pseudomonadati</taxon>
        <taxon>Pseudomonadota</taxon>
        <taxon>Gammaproteobacteria</taxon>
        <taxon>Oceanospirillales</taxon>
        <taxon>Halomonadaceae</taxon>
        <taxon>Cobetia</taxon>
    </lineage>
</organism>
<dbReference type="EMBL" id="JBAKAP010000005">
    <property type="protein sequence ID" value="MEL0616371.1"/>
    <property type="molecule type" value="Genomic_DNA"/>
</dbReference>
<feature type="transmembrane region" description="Helical" evidence="1">
    <location>
        <begin position="149"/>
        <end position="167"/>
    </location>
</feature>
<gene>
    <name evidence="2" type="ORF">V6243_05955</name>
</gene>
<feature type="transmembrane region" description="Helical" evidence="1">
    <location>
        <begin position="173"/>
        <end position="192"/>
    </location>
</feature>
<reference evidence="2 3" key="1">
    <citation type="submission" date="2024-02" db="EMBL/GenBank/DDBJ databases">
        <title>Bacteria isolated from the canopy kelp, Nereocystis luetkeana.</title>
        <authorList>
            <person name="Pfister C.A."/>
            <person name="Younker I.T."/>
            <person name="Light S.H."/>
        </authorList>
    </citation>
    <scope>NUCLEOTIDE SEQUENCE [LARGE SCALE GENOMIC DNA]</scope>
    <source>
        <strain evidence="2 3">TI.5.07</strain>
    </source>
</reference>
<evidence type="ECO:0000313" key="2">
    <source>
        <dbReference type="EMBL" id="MEL0616371.1"/>
    </source>
</evidence>
<evidence type="ECO:0000313" key="3">
    <source>
        <dbReference type="Proteomes" id="UP001378242"/>
    </source>
</evidence>
<sequence>MLGLLLVKWLSTALIVIGVSVAVMRLGPKLGGVLAGTPIVLAPGYFFMLQEQSATFVADAALGTLHAMLATLAFCLGYVLLAAHRGATLSGVLAALLWLPVAALAGLMPGGLGLALVVFLSSHCLALRFTRGLGLARALSVSPPRWGDLVVRGALAGTIVCLATVVLDDIAPSVSGIALSFPIGMLTIALTLHQRYGAEVARATLAATQLGMLSLVAFSAVMVMSVQLLPWGYAFAASLIASVGVSYMLWVFQQLKITDFYKNNFRLFER</sequence>
<accession>A0ABU9GD19</accession>
<comment type="caution">
    <text evidence="2">The sequence shown here is derived from an EMBL/GenBank/DDBJ whole genome shotgun (WGS) entry which is preliminary data.</text>
</comment>
<evidence type="ECO:0000256" key="1">
    <source>
        <dbReference type="SAM" id="Phobius"/>
    </source>
</evidence>
<feature type="transmembrane region" description="Helical" evidence="1">
    <location>
        <begin position="60"/>
        <end position="81"/>
    </location>
</feature>
<dbReference type="RefSeq" id="WP_084208903.1">
    <property type="nucleotide sequence ID" value="NZ_CP017114.1"/>
</dbReference>
<feature type="transmembrane region" description="Helical" evidence="1">
    <location>
        <begin position="231"/>
        <end position="252"/>
    </location>
</feature>
<keyword evidence="3" id="KW-1185">Reference proteome</keyword>